<evidence type="ECO:0000256" key="6">
    <source>
        <dbReference type="SAM" id="Phobius"/>
    </source>
</evidence>
<feature type="transmembrane region" description="Helical" evidence="6">
    <location>
        <begin position="325"/>
        <end position="345"/>
    </location>
</feature>
<evidence type="ECO:0000313" key="8">
    <source>
        <dbReference type="EMBL" id="KAK9809298.1"/>
    </source>
</evidence>
<evidence type="ECO:0000313" key="9">
    <source>
        <dbReference type="Proteomes" id="UP001465755"/>
    </source>
</evidence>
<evidence type="ECO:0000256" key="7">
    <source>
        <dbReference type="SAM" id="SignalP"/>
    </source>
</evidence>
<comment type="caution">
    <text evidence="8">The sequence shown here is derived from an EMBL/GenBank/DDBJ whole genome shotgun (WGS) entry which is preliminary data.</text>
</comment>
<feature type="signal peptide" evidence="7">
    <location>
        <begin position="1"/>
        <end position="16"/>
    </location>
</feature>
<comment type="subcellular location">
    <subcellularLocation>
        <location evidence="1">Membrane</location>
        <topology evidence="1">Multi-pass membrane protein</topology>
    </subcellularLocation>
</comment>
<accession>A0AAW1PHF5</accession>
<dbReference type="InterPro" id="IPR006876">
    <property type="entry name" value="LMBR1-like_membr_prot"/>
</dbReference>
<name>A0AAW1PHF5_9CHLO</name>
<feature type="transmembrane region" description="Helical" evidence="6">
    <location>
        <begin position="279"/>
        <end position="305"/>
    </location>
</feature>
<keyword evidence="5" id="KW-0175">Coiled coil</keyword>
<evidence type="ECO:0000256" key="1">
    <source>
        <dbReference type="ARBA" id="ARBA00004141"/>
    </source>
</evidence>
<dbReference type="Proteomes" id="UP001465755">
    <property type="component" value="Unassembled WGS sequence"/>
</dbReference>
<dbReference type="AlphaFoldDB" id="A0AAW1PHF5"/>
<feature type="transmembrane region" description="Helical" evidence="6">
    <location>
        <begin position="155"/>
        <end position="184"/>
    </location>
</feature>
<dbReference type="PANTHER" id="PTHR31652:SF0">
    <property type="entry name" value="LIMR FAMILY PROTEIN DDB_G0283707-RELATED"/>
    <property type="match status" value="1"/>
</dbReference>
<keyword evidence="2 6" id="KW-0812">Transmembrane</keyword>
<keyword evidence="9" id="KW-1185">Reference proteome</keyword>
<dbReference type="Pfam" id="PF04791">
    <property type="entry name" value="LMBR1"/>
    <property type="match status" value="2"/>
</dbReference>
<dbReference type="PANTHER" id="PTHR31652">
    <property type="entry name" value="LIMR FAMILY PROTEIN DDB_G0283707-RELATED"/>
    <property type="match status" value="1"/>
</dbReference>
<feature type="transmembrane region" description="Helical" evidence="6">
    <location>
        <begin position="28"/>
        <end position="52"/>
    </location>
</feature>
<keyword evidence="3 6" id="KW-1133">Transmembrane helix</keyword>
<keyword evidence="7" id="KW-0732">Signal</keyword>
<feature type="transmembrane region" description="Helical" evidence="6">
    <location>
        <begin position="64"/>
        <end position="89"/>
    </location>
</feature>
<feature type="chain" id="PRO_5043968377" description="LMBR1-like membrane protein" evidence="7">
    <location>
        <begin position="17"/>
        <end position="405"/>
    </location>
</feature>
<feature type="coiled-coil region" evidence="5">
    <location>
        <begin position="207"/>
        <end position="261"/>
    </location>
</feature>
<feature type="transmembrane region" description="Helical" evidence="6">
    <location>
        <begin position="365"/>
        <end position="388"/>
    </location>
</feature>
<evidence type="ECO:0008006" key="10">
    <source>
        <dbReference type="Google" id="ProtNLM"/>
    </source>
</evidence>
<evidence type="ECO:0000256" key="2">
    <source>
        <dbReference type="ARBA" id="ARBA00022692"/>
    </source>
</evidence>
<organism evidence="8 9">
    <name type="scientific">Symbiochloris irregularis</name>
    <dbReference type="NCBI Taxonomy" id="706552"/>
    <lineage>
        <taxon>Eukaryota</taxon>
        <taxon>Viridiplantae</taxon>
        <taxon>Chlorophyta</taxon>
        <taxon>core chlorophytes</taxon>
        <taxon>Trebouxiophyceae</taxon>
        <taxon>Trebouxiales</taxon>
        <taxon>Trebouxiaceae</taxon>
        <taxon>Symbiochloris</taxon>
    </lineage>
</organism>
<proteinExistence type="predicted"/>
<sequence>MVNVLLIVVTVVVAVAASYCTFTIPTTQLWYACYIANAVVVYGFIPFSIFYYEADSDLTLMNRVISALLWELATLVVVGLILGILYGLVGYVQYPIYVVSSGLAFLPVTNNSTDLDYCITANSTISALANTYTGRLCDSISGGLTLQQWQLRTSFPIYVIALSSAVGWLLFMVFAGVGLVALPVDCIREFFGRPRSTITKTEYIKRAKGLGERANAIKDLADKLRKEERENGRNRKWRGNYNRLNAQLIALENDEHALELVHPQGEDPDYMWALTVIGFYVKLLFGILGVVLSVCWVVQVVLYVFINPPASPFLNLLFTRLDSVFGLFGVAAFALFCFYIIACVIKGCMKIWGGQIQYLKGLKYFYRLGIFLYCLMGFIGLTIIALSLRGPLKWKRRTLEDVYAA</sequence>
<protein>
    <recommendedName>
        <fullName evidence="10">LMBR1-like membrane protein</fullName>
    </recommendedName>
</protein>
<evidence type="ECO:0000256" key="3">
    <source>
        <dbReference type="ARBA" id="ARBA00022989"/>
    </source>
</evidence>
<evidence type="ECO:0000256" key="4">
    <source>
        <dbReference type="ARBA" id="ARBA00023136"/>
    </source>
</evidence>
<gene>
    <name evidence="8" type="ORF">WJX73_002653</name>
</gene>
<keyword evidence="4 6" id="KW-0472">Membrane</keyword>
<dbReference type="EMBL" id="JALJOQ010000021">
    <property type="protein sequence ID" value="KAK9809298.1"/>
    <property type="molecule type" value="Genomic_DNA"/>
</dbReference>
<dbReference type="GO" id="GO:0016020">
    <property type="term" value="C:membrane"/>
    <property type="evidence" value="ECO:0007669"/>
    <property type="project" value="UniProtKB-SubCell"/>
</dbReference>
<reference evidence="8 9" key="1">
    <citation type="journal article" date="2024" name="Nat. Commun.">
        <title>Phylogenomics reveals the evolutionary origins of lichenization in chlorophyte algae.</title>
        <authorList>
            <person name="Puginier C."/>
            <person name="Libourel C."/>
            <person name="Otte J."/>
            <person name="Skaloud P."/>
            <person name="Haon M."/>
            <person name="Grisel S."/>
            <person name="Petersen M."/>
            <person name="Berrin J.G."/>
            <person name="Delaux P.M."/>
            <person name="Dal Grande F."/>
            <person name="Keller J."/>
        </authorList>
    </citation>
    <scope>NUCLEOTIDE SEQUENCE [LARGE SCALE GENOMIC DNA]</scope>
    <source>
        <strain evidence="8 9">SAG 2036</strain>
    </source>
</reference>
<evidence type="ECO:0000256" key="5">
    <source>
        <dbReference type="SAM" id="Coils"/>
    </source>
</evidence>